<dbReference type="NCBIfam" id="TIGR01898">
    <property type="entry name" value="cas_TM1791_cmr6"/>
    <property type="match status" value="1"/>
</dbReference>
<dbReference type="GO" id="GO:0051607">
    <property type="term" value="P:defense response to virus"/>
    <property type="evidence" value="ECO:0007669"/>
    <property type="project" value="UniProtKB-KW"/>
</dbReference>
<accession>A0A410QAZ4</accession>
<dbReference type="AlphaFoldDB" id="A0A410QAZ4"/>
<evidence type="ECO:0000256" key="1">
    <source>
        <dbReference type="ARBA" id="ARBA00023118"/>
    </source>
</evidence>
<protein>
    <submittedName>
        <fullName evidence="4">Type III-B CRISPR module RAMP protein Cmr6</fullName>
    </submittedName>
</protein>
<sequence length="407" mass="47282">MGNSNEVFCIKKESDNRFVPIFVDKEERENNKKGYIEYYGCNELVHNISNSKDISNLLLKLNKFSGIEIPQDINTVKYKEILDQVRKNNREIMALTEEQYYWLNFDAKIMDKLAIGLGGQSVFENDITLHHIYGIPYIPGQAIKGSMRNYIIREEKEFNGDEIKAVKNYFFRCIFGSGSDDENADQGKVIFLDAYPNDKFDLEKDVITTHYTNYYQGSGFPLDTEEPIPNNFLIVKDTCFSFNIGISRKVADENCTLSNGKSVRAFLLETILDVLQYNGLGAKTSVGYGFFDVDRKQIIADEKAKWEEEKRRLEAETEKKKFEEETKGMTELRIEMYKLKKMTGSTKHNEVMNLFKEYIDKVDGDEKIELAEFIKNYLVSENKWNKKNGDKLNKKIERICDILNCEI</sequence>
<evidence type="ECO:0000259" key="3">
    <source>
        <dbReference type="Pfam" id="PF03787"/>
    </source>
</evidence>
<dbReference type="KEGG" id="spoa:EQM13_05980"/>
<dbReference type="Pfam" id="PF03787">
    <property type="entry name" value="RAMPs"/>
    <property type="match status" value="1"/>
</dbReference>
<evidence type="ECO:0000256" key="2">
    <source>
        <dbReference type="SAM" id="Coils"/>
    </source>
</evidence>
<dbReference type="RefSeq" id="WP_128752241.1">
    <property type="nucleotide sequence ID" value="NZ_CP035282.1"/>
</dbReference>
<keyword evidence="5" id="KW-1185">Reference proteome</keyword>
<dbReference type="OrthoDB" id="9813956at2"/>
<keyword evidence="2" id="KW-0175">Coiled coil</keyword>
<dbReference type="InterPro" id="IPR005537">
    <property type="entry name" value="RAMP_III_fam"/>
</dbReference>
<proteinExistence type="predicted"/>
<dbReference type="PANTHER" id="PTHR39965:SF1">
    <property type="entry name" value="CRISPR SYSTEM CMR SUBUNIT CMR6"/>
    <property type="match status" value="1"/>
</dbReference>
<dbReference type="EMBL" id="CP035282">
    <property type="protein sequence ID" value="QAT61166.1"/>
    <property type="molecule type" value="Genomic_DNA"/>
</dbReference>
<dbReference type="PANTHER" id="PTHR39965">
    <property type="entry name" value="CRISPR SYSTEM CMR SUBUNIT CMR6"/>
    <property type="match status" value="1"/>
</dbReference>
<name>A0A410QAZ4_9FIRM</name>
<feature type="coiled-coil region" evidence="2">
    <location>
        <begin position="296"/>
        <end position="325"/>
    </location>
</feature>
<dbReference type="Proteomes" id="UP000287969">
    <property type="component" value="Chromosome"/>
</dbReference>
<feature type="domain" description="CRISPR type III-associated protein" evidence="3">
    <location>
        <begin position="113"/>
        <end position="291"/>
    </location>
</feature>
<evidence type="ECO:0000313" key="5">
    <source>
        <dbReference type="Proteomes" id="UP000287969"/>
    </source>
</evidence>
<evidence type="ECO:0000313" key="4">
    <source>
        <dbReference type="EMBL" id="QAT61166.1"/>
    </source>
</evidence>
<reference evidence="5" key="1">
    <citation type="submission" date="2019-01" db="EMBL/GenBank/DDBJ databases">
        <title>Draft genomes of a novel of Sporanaerobacter strains.</title>
        <authorList>
            <person name="Ma S."/>
        </authorList>
    </citation>
    <scope>NUCLEOTIDE SEQUENCE [LARGE SCALE GENOMIC DNA]</scope>
    <source>
        <strain evidence="5">NJN-17</strain>
    </source>
</reference>
<organism evidence="4 5">
    <name type="scientific">Acidilutibacter cellobiosedens</name>
    <dbReference type="NCBI Taxonomy" id="2507161"/>
    <lineage>
        <taxon>Bacteria</taxon>
        <taxon>Bacillati</taxon>
        <taxon>Bacillota</taxon>
        <taxon>Tissierellia</taxon>
        <taxon>Tissierellales</taxon>
        <taxon>Acidilutibacteraceae</taxon>
        <taxon>Acidilutibacter</taxon>
    </lineage>
</organism>
<gene>
    <name evidence="4" type="primary">cmr6</name>
    <name evidence="4" type="ORF">EQM13_05980</name>
</gene>
<dbReference type="InterPro" id="IPR010172">
    <property type="entry name" value="CRISPR-assoc_prot_TM1791"/>
</dbReference>
<keyword evidence="1" id="KW-0051">Antiviral defense</keyword>